<organism evidence="2 3">
    <name type="scientific">Cohnella ginsengisoli</name>
    <dbReference type="NCBI Taxonomy" id="425004"/>
    <lineage>
        <taxon>Bacteria</taxon>
        <taxon>Bacillati</taxon>
        <taxon>Bacillota</taxon>
        <taxon>Bacilli</taxon>
        <taxon>Bacillales</taxon>
        <taxon>Paenibacillaceae</taxon>
        <taxon>Cohnella</taxon>
    </lineage>
</organism>
<evidence type="ECO:0000313" key="3">
    <source>
        <dbReference type="Proteomes" id="UP001153387"/>
    </source>
</evidence>
<evidence type="ECO:0008006" key="4">
    <source>
        <dbReference type="Google" id="ProtNLM"/>
    </source>
</evidence>
<gene>
    <name evidence="2" type="ORF">OMP38_10205</name>
</gene>
<comment type="caution">
    <text evidence="2">The sequence shown here is derived from an EMBL/GenBank/DDBJ whole genome shotgun (WGS) entry which is preliminary data.</text>
</comment>
<proteinExistence type="predicted"/>
<name>A0A9X4KFW8_9BACL</name>
<evidence type="ECO:0000256" key="1">
    <source>
        <dbReference type="SAM" id="SignalP"/>
    </source>
</evidence>
<accession>A0A9X4KFW8</accession>
<reference evidence="2 3" key="1">
    <citation type="submission" date="2022-10" db="EMBL/GenBank/DDBJ databases">
        <title>Comparative genomic analysis of Cohnella hashimotonis sp. nov., isolated from the International Space Station.</title>
        <authorList>
            <person name="Simpson A."/>
            <person name="Venkateswaran K."/>
        </authorList>
    </citation>
    <scope>NUCLEOTIDE SEQUENCE [LARGE SCALE GENOMIC DNA]</scope>
    <source>
        <strain evidence="2 3">DSM 18997</strain>
    </source>
</reference>
<feature type="chain" id="PRO_5040897457" description="Carboxypeptidase regulatory-like domain-containing protein" evidence="1">
    <location>
        <begin position="29"/>
        <end position="126"/>
    </location>
</feature>
<dbReference type="Proteomes" id="UP001153387">
    <property type="component" value="Unassembled WGS sequence"/>
</dbReference>
<dbReference type="EMBL" id="JAPDHZ010000002">
    <property type="protein sequence ID" value="MDG0791200.1"/>
    <property type="molecule type" value="Genomic_DNA"/>
</dbReference>
<protein>
    <recommendedName>
        <fullName evidence="4">Carboxypeptidase regulatory-like domain-containing protein</fullName>
    </recommendedName>
</protein>
<evidence type="ECO:0000313" key="2">
    <source>
        <dbReference type="EMBL" id="MDG0791200.1"/>
    </source>
</evidence>
<keyword evidence="1" id="KW-0732">Signal</keyword>
<feature type="signal peptide" evidence="1">
    <location>
        <begin position="1"/>
        <end position="28"/>
    </location>
</feature>
<keyword evidence="3" id="KW-1185">Reference proteome</keyword>
<sequence>MMIALRREVYWLLILAMLCAWLPAVSQAEESAIQVEGESVNGANFTPSIQLGTAYSGGKHLALFTDTQAPSEGYLMPYQFQAPAAGLYQLDVATMPPRGELDIAVRYPGQRRGVRTCPGGPWNTAS</sequence>
<dbReference type="AlphaFoldDB" id="A0A9X4KFW8"/>